<keyword evidence="3 5" id="KW-1133">Transmembrane helix</keyword>
<evidence type="ECO:0000313" key="7">
    <source>
        <dbReference type="EMBL" id="PNH05469.1"/>
    </source>
</evidence>
<dbReference type="InterPro" id="IPR006634">
    <property type="entry name" value="TLC-dom"/>
</dbReference>
<evidence type="ECO:0000256" key="4">
    <source>
        <dbReference type="ARBA" id="ARBA00023136"/>
    </source>
</evidence>
<dbReference type="PANTHER" id="PTHR12560">
    <property type="entry name" value="LONGEVITY ASSURANCE FACTOR 1 LAG1"/>
    <property type="match status" value="1"/>
</dbReference>
<dbReference type="Proteomes" id="UP000236333">
    <property type="component" value="Unassembled WGS sequence"/>
</dbReference>
<dbReference type="SMART" id="SM00724">
    <property type="entry name" value="TLC"/>
    <property type="match status" value="1"/>
</dbReference>
<evidence type="ECO:0000256" key="1">
    <source>
        <dbReference type="ARBA" id="ARBA00004141"/>
    </source>
</evidence>
<evidence type="ECO:0000313" key="8">
    <source>
        <dbReference type="Proteomes" id="UP000236333"/>
    </source>
</evidence>
<dbReference type="GO" id="GO:0050291">
    <property type="term" value="F:sphingosine N-acyltransferase activity"/>
    <property type="evidence" value="ECO:0007669"/>
    <property type="project" value="InterPro"/>
</dbReference>
<protein>
    <submittedName>
        <fullName evidence="7">Ceramide synthase 5</fullName>
    </submittedName>
</protein>
<reference evidence="7 8" key="1">
    <citation type="journal article" date="2017" name="Mol. Biol. Evol.">
        <title>The 4-celled Tetrabaena socialis nuclear genome reveals the essential components for genetic control of cell number at the origin of multicellularity in the volvocine lineage.</title>
        <authorList>
            <person name="Featherston J."/>
            <person name="Arakaki Y."/>
            <person name="Hanschen E.R."/>
            <person name="Ferris P.J."/>
            <person name="Michod R.E."/>
            <person name="Olson B.J.S.C."/>
            <person name="Nozaki H."/>
            <person name="Durand P.M."/>
        </authorList>
    </citation>
    <scope>NUCLEOTIDE SEQUENCE [LARGE SCALE GENOMIC DNA]</scope>
    <source>
        <strain evidence="7 8">NIES-571</strain>
    </source>
</reference>
<comment type="caution">
    <text evidence="7">The sequence shown here is derived from an EMBL/GenBank/DDBJ whole genome shotgun (WGS) entry which is preliminary data.</text>
</comment>
<gene>
    <name evidence="7" type="ORF">TSOC_008297</name>
</gene>
<dbReference type="PANTHER" id="PTHR12560:SF0">
    <property type="entry name" value="LD18904P"/>
    <property type="match status" value="1"/>
</dbReference>
<comment type="subcellular location">
    <subcellularLocation>
        <location evidence="1">Membrane</location>
        <topology evidence="1">Multi-pass membrane protein</topology>
    </subcellularLocation>
</comment>
<feature type="transmembrane region" description="Helical" evidence="5">
    <location>
        <begin position="233"/>
        <end position="257"/>
    </location>
</feature>
<dbReference type="InterPro" id="IPR016439">
    <property type="entry name" value="Lag1/Lac1-like"/>
</dbReference>
<feature type="transmembrane region" description="Helical" evidence="5">
    <location>
        <begin position="139"/>
        <end position="157"/>
    </location>
</feature>
<dbReference type="Pfam" id="PF03798">
    <property type="entry name" value="TRAM_LAG1_CLN8"/>
    <property type="match status" value="1"/>
</dbReference>
<feature type="transmembrane region" description="Helical" evidence="5">
    <location>
        <begin position="163"/>
        <end position="181"/>
    </location>
</feature>
<dbReference type="EMBL" id="PGGS01000303">
    <property type="protein sequence ID" value="PNH05469.1"/>
    <property type="molecule type" value="Genomic_DNA"/>
</dbReference>
<feature type="domain" description="TLC" evidence="6">
    <location>
        <begin position="58"/>
        <end position="260"/>
    </location>
</feature>
<dbReference type="GO" id="GO:0046513">
    <property type="term" value="P:ceramide biosynthetic process"/>
    <property type="evidence" value="ECO:0007669"/>
    <property type="project" value="InterPro"/>
</dbReference>
<name>A0A2J7ZYX1_9CHLO</name>
<dbReference type="OrthoDB" id="537032at2759"/>
<keyword evidence="4 5" id="KW-0472">Membrane</keyword>
<keyword evidence="8" id="KW-1185">Reference proteome</keyword>
<accession>A0A2J7ZYX1</accession>
<evidence type="ECO:0000259" key="6">
    <source>
        <dbReference type="SMART" id="SM00724"/>
    </source>
</evidence>
<dbReference type="AlphaFoldDB" id="A0A2J7ZYX1"/>
<keyword evidence="2 5" id="KW-0812">Transmembrane</keyword>
<feature type="transmembrane region" description="Helical" evidence="5">
    <location>
        <begin position="193"/>
        <end position="213"/>
    </location>
</feature>
<feature type="transmembrane region" description="Helical" evidence="5">
    <location>
        <begin position="12"/>
        <end position="34"/>
    </location>
</feature>
<evidence type="ECO:0000256" key="3">
    <source>
        <dbReference type="ARBA" id="ARBA00022989"/>
    </source>
</evidence>
<organism evidence="7 8">
    <name type="scientific">Tetrabaena socialis</name>
    <dbReference type="NCBI Taxonomy" id="47790"/>
    <lineage>
        <taxon>Eukaryota</taxon>
        <taxon>Viridiplantae</taxon>
        <taxon>Chlorophyta</taxon>
        <taxon>core chlorophytes</taxon>
        <taxon>Chlorophyceae</taxon>
        <taxon>CS clade</taxon>
        <taxon>Chlamydomonadales</taxon>
        <taxon>Tetrabaenaceae</taxon>
        <taxon>Tetrabaena</taxon>
    </lineage>
</organism>
<sequence length="280" mass="30668">MTLLGDALISCALATVLGSGCFLALRYVFYAATYERLRLLLRRRGPGYEMYTPVVTEELWEGLGASVLVALGSWALASGHSAHCRLADTSACLLGWPHPAAPRALHGLFLLMLGWYGQCTVKRWAGPGRRVRVQGLDAALHHASTLALLALSYSVGLLRLGLLAHWLFTVTSPLLAASKLLHCLDVRPAKKVFFLVFAAAFFAARVLAVPLVLLRCTLYDAWLVPLDWRAAAAGNAGLLLLYCVSLFWFGRLLGILATGKLDGRPRMVLTAESRRWQKRL</sequence>
<evidence type="ECO:0000256" key="2">
    <source>
        <dbReference type="ARBA" id="ARBA00022692"/>
    </source>
</evidence>
<evidence type="ECO:0000256" key="5">
    <source>
        <dbReference type="SAM" id="Phobius"/>
    </source>
</evidence>
<proteinExistence type="predicted"/>
<dbReference type="GO" id="GO:0005789">
    <property type="term" value="C:endoplasmic reticulum membrane"/>
    <property type="evidence" value="ECO:0007669"/>
    <property type="project" value="UniProtKB-SubCell"/>
</dbReference>